<dbReference type="EMBL" id="RAPF01000010">
    <property type="protein sequence ID" value="RKF18302.1"/>
    <property type="molecule type" value="Genomic_DNA"/>
</dbReference>
<evidence type="ECO:0000259" key="4">
    <source>
        <dbReference type="Pfam" id="PF02563"/>
    </source>
</evidence>
<dbReference type="RefSeq" id="WP_120325746.1">
    <property type="nucleotide sequence ID" value="NZ_RAPF01000010.1"/>
</dbReference>
<dbReference type="InterPro" id="IPR049712">
    <property type="entry name" value="Poly_export"/>
</dbReference>
<proteinExistence type="predicted"/>
<organism evidence="5 6">
    <name type="scientific">Altericroceibacterium spongiae</name>
    <dbReference type="NCBI Taxonomy" id="2320269"/>
    <lineage>
        <taxon>Bacteria</taxon>
        <taxon>Pseudomonadati</taxon>
        <taxon>Pseudomonadota</taxon>
        <taxon>Alphaproteobacteria</taxon>
        <taxon>Sphingomonadales</taxon>
        <taxon>Erythrobacteraceae</taxon>
        <taxon>Altericroceibacterium</taxon>
    </lineage>
</organism>
<evidence type="ECO:0000313" key="5">
    <source>
        <dbReference type="EMBL" id="RKF18302.1"/>
    </source>
</evidence>
<reference evidence="5 6" key="1">
    <citation type="submission" date="2018-09" db="EMBL/GenBank/DDBJ databases">
        <title>Altererythrobacter spongiae sp. nov., isolated from a marine sponge.</title>
        <authorList>
            <person name="Zhuang L."/>
            <person name="Luo L."/>
        </authorList>
    </citation>
    <scope>NUCLEOTIDE SEQUENCE [LARGE SCALE GENOMIC DNA]</scope>
    <source>
        <strain evidence="5 6">HN-Y73</strain>
    </source>
</reference>
<sequence>MKTFIGTATLGIALATTACTAGPAPRNLTSANWAPGQLAAGTGHPQGEWVEPAPVRQGDPGCIWQQPGELAQLRLADFSEWGHVASPLAAGDRLRVELLGDSDRLSGNYVIGSDGRLTIPGVKPLMAAGRTESELQAALRSSLVSANIVRPLRNAVDISLIESAGVSAAVSGAVFAPGAVRAGERNPDSRIGLKEGAVRGDHNVSRTVASAIRAAGGVRPDADVSHIYLIRGDAYMKVDLSGMIHGWTARDVSLTTGDRIIVPSRKCFDPSLVRPTPLTIPGIRVYMSNLTRSANNNAGAAIGKETTSLPYGTRLLQALVAMNCVGGTYMASDRRAVLISRNPINGQSIVVERDVEKLVRLADRDRVNPYLMPDDAIACYDSRWTNFRDALGMVSEAVSTATPAILIGQAVN</sequence>
<accession>A0A420ECD6</accession>
<protein>
    <submittedName>
        <fullName evidence="5">Polysaccharide biosynthesis protein</fullName>
    </submittedName>
</protein>
<gene>
    <name evidence="5" type="ORF">D6851_15145</name>
</gene>
<evidence type="ECO:0000313" key="6">
    <source>
        <dbReference type="Proteomes" id="UP000284395"/>
    </source>
</evidence>
<dbReference type="OrthoDB" id="494751at2"/>
<dbReference type="PANTHER" id="PTHR33619:SF3">
    <property type="entry name" value="POLYSACCHARIDE EXPORT PROTEIN GFCE-RELATED"/>
    <property type="match status" value="1"/>
</dbReference>
<evidence type="ECO:0000256" key="3">
    <source>
        <dbReference type="SAM" id="SignalP"/>
    </source>
</evidence>
<feature type="signal peptide" evidence="3">
    <location>
        <begin position="1"/>
        <end position="21"/>
    </location>
</feature>
<keyword evidence="6" id="KW-1185">Reference proteome</keyword>
<dbReference type="Pfam" id="PF02563">
    <property type="entry name" value="Poly_export"/>
    <property type="match status" value="1"/>
</dbReference>
<evidence type="ECO:0000256" key="2">
    <source>
        <dbReference type="SAM" id="MobiDB-lite"/>
    </source>
</evidence>
<name>A0A420ECD6_9SPHN</name>
<feature type="domain" description="Polysaccharide export protein N-terminal" evidence="4">
    <location>
        <begin position="88"/>
        <end position="150"/>
    </location>
</feature>
<feature type="region of interest" description="Disordered" evidence="2">
    <location>
        <begin position="30"/>
        <end position="56"/>
    </location>
</feature>
<dbReference type="PANTHER" id="PTHR33619">
    <property type="entry name" value="POLYSACCHARIDE EXPORT PROTEIN GFCE-RELATED"/>
    <property type="match status" value="1"/>
</dbReference>
<dbReference type="Proteomes" id="UP000284395">
    <property type="component" value="Unassembled WGS sequence"/>
</dbReference>
<dbReference type="AlphaFoldDB" id="A0A420ECD6"/>
<keyword evidence="1 3" id="KW-0732">Signal</keyword>
<dbReference type="InterPro" id="IPR003715">
    <property type="entry name" value="Poly_export_N"/>
</dbReference>
<dbReference type="Gene3D" id="3.10.560.10">
    <property type="entry name" value="Outer membrane lipoprotein wza domain like"/>
    <property type="match status" value="1"/>
</dbReference>
<comment type="caution">
    <text evidence="5">The sequence shown here is derived from an EMBL/GenBank/DDBJ whole genome shotgun (WGS) entry which is preliminary data.</text>
</comment>
<dbReference type="GO" id="GO:0015159">
    <property type="term" value="F:polysaccharide transmembrane transporter activity"/>
    <property type="evidence" value="ECO:0007669"/>
    <property type="project" value="InterPro"/>
</dbReference>
<dbReference type="PROSITE" id="PS51257">
    <property type="entry name" value="PROKAR_LIPOPROTEIN"/>
    <property type="match status" value="1"/>
</dbReference>
<feature type="chain" id="PRO_5019034064" evidence="3">
    <location>
        <begin position="22"/>
        <end position="412"/>
    </location>
</feature>
<evidence type="ECO:0000256" key="1">
    <source>
        <dbReference type="ARBA" id="ARBA00022729"/>
    </source>
</evidence>